<reference evidence="5" key="1">
    <citation type="submission" date="2024-07" db="EMBL/GenBank/DDBJ databases">
        <title>Two chromosome-level genome assemblies of Korean endemic species Abeliophyllum distichum and Forsythia ovata (Oleaceae).</title>
        <authorList>
            <person name="Jang H."/>
        </authorList>
    </citation>
    <scope>NUCLEOTIDE SEQUENCE [LARGE SCALE GENOMIC DNA]</scope>
</reference>
<keyword evidence="2" id="KW-0472">Membrane</keyword>
<dbReference type="Gene3D" id="1.10.510.10">
    <property type="entry name" value="Transferase(Phosphotransferase) domain 1"/>
    <property type="match status" value="1"/>
</dbReference>
<evidence type="ECO:0000259" key="3">
    <source>
        <dbReference type="PROSITE" id="PS50011"/>
    </source>
</evidence>
<dbReference type="InterPro" id="IPR008271">
    <property type="entry name" value="Ser/Thr_kinase_AS"/>
</dbReference>
<sequence length="220" mass="24971">MDGSSVKPILLRRITGPSYALWILLLFALRIISHDIAKGLAYLHEDCSQNIVHLDIKPQNILLDQNYNAELSDLGLSKLINKNQSRVITIMRGTPGYLALEWLLAVVTEKVGVYSFSVVVLEILCGRRNFMHSLPEEERHLPSLFKKKAEEGEWLDIVGKYSEDKQSNVAEVVEMMQAAAWCLRSDHTNRPSMSMVEQPHQSQNFSLDVPAYTTNLKPEH</sequence>
<dbReference type="PANTHER" id="PTHR47976:SF30">
    <property type="entry name" value="RECEPTOR-LIKE SERINE_THREONINE-PROTEIN KINASE"/>
    <property type="match status" value="1"/>
</dbReference>
<dbReference type="InterPro" id="IPR000719">
    <property type="entry name" value="Prot_kinase_dom"/>
</dbReference>
<dbReference type="Proteomes" id="UP001604277">
    <property type="component" value="Unassembled WGS sequence"/>
</dbReference>
<accession>A0ABD1S8D4</accession>
<comment type="caution">
    <text evidence="4">The sequence shown here is derived from an EMBL/GenBank/DDBJ whole genome shotgun (WGS) entry which is preliminary data.</text>
</comment>
<dbReference type="PROSITE" id="PS00108">
    <property type="entry name" value="PROTEIN_KINASE_ST"/>
    <property type="match status" value="1"/>
</dbReference>
<gene>
    <name evidence="4" type="ORF">Fot_40770</name>
</gene>
<evidence type="ECO:0000313" key="4">
    <source>
        <dbReference type="EMBL" id="KAL2497013.1"/>
    </source>
</evidence>
<evidence type="ECO:0000256" key="2">
    <source>
        <dbReference type="SAM" id="Phobius"/>
    </source>
</evidence>
<evidence type="ECO:0000256" key="1">
    <source>
        <dbReference type="ARBA" id="ARBA00022729"/>
    </source>
</evidence>
<dbReference type="Pfam" id="PF00069">
    <property type="entry name" value="Pkinase"/>
    <property type="match status" value="1"/>
</dbReference>
<protein>
    <submittedName>
        <fullName evidence="4">G-type lectin S-receptor-like serine/threonine-protein kinase SD2-5</fullName>
    </submittedName>
</protein>
<keyword evidence="2" id="KW-0812">Transmembrane</keyword>
<keyword evidence="5" id="KW-1185">Reference proteome</keyword>
<dbReference type="InterPro" id="IPR011009">
    <property type="entry name" value="Kinase-like_dom_sf"/>
</dbReference>
<feature type="transmembrane region" description="Helical" evidence="2">
    <location>
        <begin position="14"/>
        <end position="32"/>
    </location>
</feature>
<name>A0ABD1S8D4_9LAMI</name>
<keyword evidence="2" id="KW-1133">Transmembrane helix</keyword>
<dbReference type="AlphaFoldDB" id="A0ABD1S8D4"/>
<dbReference type="SMART" id="SM00220">
    <property type="entry name" value="S_TKc"/>
    <property type="match status" value="1"/>
</dbReference>
<organism evidence="4 5">
    <name type="scientific">Forsythia ovata</name>
    <dbReference type="NCBI Taxonomy" id="205694"/>
    <lineage>
        <taxon>Eukaryota</taxon>
        <taxon>Viridiplantae</taxon>
        <taxon>Streptophyta</taxon>
        <taxon>Embryophyta</taxon>
        <taxon>Tracheophyta</taxon>
        <taxon>Spermatophyta</taxon>
        <taxon>Magnoliopsida</taxon>
        <taxon>eudicotyledons</taxon>
        <taxon>Gunneridae</taxon>
        <taxon>Pentapetalae</taxon>
        <taxon>asterids</taxon>
        <taxon>lamiids</taxon>
        <taxon>Lamiales</taxon>
        <taxon>Oleaceae</taxon>
        <taxon>Forsythieae</taxon>
        <taxon>Forsythia</taxon>
    </lineage>
</organism>
<feature type="domain" description="Protein kinase" evidence="3">
    <location>
        <begin position="1"/>
        <end position="203"/>
    </location>
</feature>
<dbReference type="PANTHER" id="PTHR47976">
    <property type="entry name" value="G-TYPE LECTIN S-RECEPTOR-LIKE SERINE/THREONINE-PROTEIN KINASE SD2-5"/>
    <property type="match status" value="1"/>
</dbReference>
<evidence type="ECO:0000313" key="5">
    <source>
        <dbReference type="Proteomes" id="UP001604277"/>
    </source>
</evidence>
<dbReference type="PROSITE" id="PS50011">
    <property type="entry name" value="PROTEIN_KINASE_DOM"/>
    <property type="match status" value="1"/>
</dbReference>
<dbReference type="SUPFAM" id="SSF56112">
    <property type="entry name" value="Protein kinase-like (PK-like)"/>
    <property type="match status" value="1"/>
</dbReference>
<proteinExistence type="predicted"/>
<dbReference type="InterPro" id="IPR051343">
    <property type="entry name" value="G-type_lectin_kinases/EP1-like"/>
</dbReference>
<dbReference type="EMBL" id="JBFOLJ010000011">
    <property type="protein sequence ID" value="KAL2497013.1"/>
    <property type="molecule type" value="Genomic_DNA"/>
</dbReference>
<keyword evidence="1" id="KW-0732">Signal</keyword>